<dbReference type="Proteomes" id="UP000254343">
    <property type="component" value="Unassembled WGS sequence"/>
</dbReference>
<dbReference type="EMBL" id="UIGB01000001">
    <property type="protein sequence ID" value="SUU84204.1"/>
    <property type="molecule type" value="Genomic_DNA"/>
</dbReference>
<reference evidence="2 3" key="1">
    <citation type="submission" date="2018-06" db="EMBL/GenBank/DDBJ databases">
        <authorList>
            <consortium name="Pathogen Informatics"/>
            <person name="Doyle S."/>
        </authorList>
    </citation>
    <scope>NUCLEOTIDE SEQUENCE [LARGE SCALE GENOMIC DNA]</scope>
    <source>
        <strain evidence="2 3">NCTC12722</strain>
    </source>
</reference>
<protein>
    <submittedName>
        <fullName evidence="2">Uncharacterized protein</fullName>
    </submittedName>
</protein>
<evidence type="ECO:0000313" key="1">
    <source>
        <dbReference type="EMBL" id="SUU84204.1"/>
    </source>
</evidence>
<proteinExistence type="predicted"/>
<name>A0A381B2B7_AFIFE</name>
<dbReference type="AlphaFoldDB" id="A0A381B2B7"/>
<dbReference type="RefSeq" id="WP_002719077.1">
    <property type="nucleotide sequence ID" value="NZ_UFSI01000001.1"/>
</dbReference>
<accession>A0A381B2B7</accession>
<evidence type="ECO:0000313" key="3">
    <source>
        <dbReference type="Proteomes" id="UP000254343"/>
    </source>
</evidence>
<sequence length="104" mass="10836">MSSTTAAGARTASELEIIGVGRMFDNEKALLLICNRKPTDDELRAIHDLLRTDRSATDVTKSNGARPFYGAQCPSHPNCTGGCGLGCTHEIEASAIAKTGGGVS</sequence>
<evidence type="ECO:0000313" key="2">
    <source>
        <dbReference type="EMBL" id="SUW28241.1"/>
    </source>
</evidence>
<organism evidence="2 3">
    <name type="scientific">Afipia felis</name>
    <name type="common">Cat scratch disease bacillus</name>
    <dbReference type="NCBI Taxonomy" id="1035"/>
    <lineage>
        <taxon>Bacteria</taxon>
        <taxon>Pseudomonadati</taxon>
        <taxon>Pseudomonadota</taxon>
        <taxon>Alphaproteobacteria</taxon>
        <taxon>Hyphomicrobiales</taxon>
        <taxon>Nitrobacteraceae</taxon>
        <taxon>Afipia</taxon>
    </lineage>
</organism>
<gene>
    <name evidence="1" type="ORF">NCTC12722_01391</name>
    <name evidence="2" type="ORF">NCTC12722_04128</name>
</gene>
<dbReference type="EMBL" id="UIGB01000003">
    <property type="protein sequence ID" value="SUW28241.1"/>
    <property type="molecule type" value="Genomic_DNA"/>
</dbReference>
<dbReference type="OrthoDB" id="8244661at2"/>